<dbReference type="InterPro" id="IPR050753">
    <property type="entry name" value="Peptidase_M14_domain"/>
</dbReference>
<organism evidence="2 3">
    <name type="scientific">Cordylochernes scorpioides</name>
    <dbReference type="NCBI Taxonomy" id="51811"/>
    <lineage>
        <taxon>Eukaryota</taxon>
        <taxon>Metazoa</taxon>
        <taxon>Ecdysozoa</taxon>
        <taxon>Arthropoda</taxon>
        <taxon>Chelicerata</taxon>
        <taxon>Arachnida</taxon>
        <taxon>Pseudoscorpiones</taxon>
        <taxon>Cheliferoidea</taxon>
        <taxon>Chernetidae</taxon>
        <taxon>Cordylochernes</taxon>
    </lineage>
</organism>
<evidence type="ECO:0000256" key="1">
    <source>
        <dbReference type="SAM" id="SignalP"/>
    </source>
</evidence>
<sequence length="221" mass="23827">MAMLKSAILLLLIIGIRAQDFSPSFKLKHHDNEELLETLNYIHSQCPNITKIYELGHRSVKGVPLIVIEFSDRPGKHEIRLSSIVLTHVPSSSLMTSLPKTSAPVVLPLSATAGARTLITLKLINDKCVEPAAEPQGSGTVVSTLILHQARSQHTNPNSCKRAAPNMEYKRCSSCIPGLGDLTGYYQPGQLNPGFSELVTAPPSPFSSGLGTSKGGVQLFF</sequence>
<proteinExistence type="predicted"/>
<dbReference type="SUPFAM" id="SSF53187">
    <property type="entry name" value="Zn-dependent exopeptidases"/>
    <property type="match status" value="1"/>
</dbReference>
<dbReference type="EMBL" id="CP092873">
    <property type="protein sequence ID" value="UYV74454.1"/>
    <property type="molecule type" value="Genomic_DNA"/>
</dbReference>
<reference evidence="2 3" key="1">
    <citation type="submission" date="2022-01" db="EMBL/GenBank/DDBJ databases">
        <title>A chromosomal length assembly of Cordylochernes scorpioides.</title>
        <authorList>
            <person name="Zeh D."/>
            <person name="Zeh J."/>
        </authorList>
    </citation>
    <scope>NUCLEOTIDE SEQUENCE [LARGE SCALE GENOMIC DNA]</scope>
    <source>
        <strain evidence="2">IN4F17</strain>
        <tissue evidence="2">Whole Body</tissue>
    </source>
</reference>
<feature type="signal peptide" evidence="1">
    <location>
        <begin position="1"/>
        <end position="18"/>
    </location>
</feature>
<dbReference type="PANTHER" id="PTHR11532">
    <property type="entry name" value="PROTEASE M14 CARBOXYPEPTIDASE"/>
    <property type="match status" value="1"/>
</dbReference>
<keyword evidence="3" id="KW-1185">Reference proteome</keyword>
<gene>
    <name evidence="2" type="ORF">LAZ67_11003594</name>
</gene>
<keyword evidence="1" id="KW-0732">Signal</keyword>
<accession>A0ABY6L0Q9</accession>
<dbReference type="Gene3D" id="3.40.630.10">
    <property type="entry name" value="Zn peptidases"/>
    <property type="match status" value="1"/>
</dbReference>
<name>A0ABY6L0Q9_9ARAC</name>
<evidence type="ECO:0000313" key="3">
    <source>
        <dbReference type="Proteomes" id="UP001235939"/>
    </source>
</evidence>
<evidence type="ECO:0000313" key="2">
    <source>
        <dbReference type="EMBL" id="UYV74454.1"/>
    </source>
</evidence>
<protein>
    <submittedName>
        <fullName evidence="2">CPE</fullName>
    </submittedName>
</protein>
<dbReference type="PANTHER" id="PTHR11532:SF93">
    <property type="entry name" value="CARBOXYPEPTIDASE E"/>
    <property type="match status" value="1"/>
</dbReference>
<dbReference type="Proteomes" id="UP001235939">
    <property type="component" value="Chromosome 11"/>
</dbReference>
<feature type="chain" id="PRO_5047390857" evidence="1">
    <location>
        <begin position="19"/>
        <end position="221"/>
    </location>
</feature>